<keyword evidence="3" id="KW-1185">Reference proteome</keyword>
<dbReference type="Pfam" id="PF01395">
    <property type="entry name" value="PBP_GOBP"/>
    <property type="match status" value="1"/>
</dbReference>
<dbReference type="Gene3D" id="1.10.238.20">
    <property type="entry name" value="Pheromone/general odorant binding protein domain"/>
    <property type="match status" value="1"/>
</dbReference>
<dbReference type="SUPFAM" id="SSF47565">
    <property type="entry name" value="Insect pheromone/odorant-binding proteins"/>
    <property type="match status" value="1"/>
</dbReference>
<reference evidence="3" key="1">
    <citation type="submission" date="2023-01" db="EMBL/GenBank/DDBJ databases">
        <title>Key to firefly adult light organ development and bioluminescence: homeobox transcription factors regulate luciferase expression and transportation to peroxisome.</title>
        <authorList>
            <person name="Fu X."/>
        </authorList>
    </citation>
    <scope>NUCLEOTIDE SEQUENCE [LARGE SCALE GENOMIC DNA]</scope>
</reference>
<keyword evidence="1" id="KW-0732">Signal</keyword>
<dbReference type="PANTHER" id="PTHR21364:SF2">
    <property type="entry name" value="GENERAL ODORANT-BINDING PROTEIN 19A"/>
    <property type="match status" value="1"/>
</dbReference>
<dbReference type="PANTHER" id="PTHR21364">
    <property type="entry name" value="GENERAL ODORANT-BINDING PROTEIN 19A"/>
    <property type="match status" value="1"/>
</dbReference>
<protein>
    <submittedName>
        <fullName evidence="2">Uncharacterized protein</fullName>
    </submittedName>
</protein>
<sequence length="139" mass="15765">MKTIHIALVFVCVFNYAQSSMTEAQLKSAAKLLKNVCQPKTKITPAQLDNLHKGIFSTEPIVLSYMECVLRTGQIMKDGKLNYESLKSQMMNLPADRLEPGLITTENCKDSAKSTDKYMAAYEFYKCFYEDNPANFFLP</sequence>
<name>A0AAN7PUW3_9COLE</name>
<gene>
    <name evidence="2" type="ORF">RN001_012879</name>
</gene>
<evidence type="ECO:0000313" key="3">
    <source>
        <dbReference type="Proteomes" id="UP001353858"/>
    </source>
</evidence>
<accession>A0AAN7PUW3</accession>
<comment type="caution">
    <text evidence="2">The sequence shown here is derived from an EMBL/GenBank/DDBJ whole genome shotgun (WGS) entry which is preliminary data.</text>
</comment>
<dbReference type="Proteomes" id="UP001353858">
    <property type="component" value="Unassembled WGS sequence"/>
</dbReference>
<organism evidence="2 3">
    <name type="scientific">Aquatica leii</name>
    <dbReference type="NCBI Taxonomy" id="1421715"/>
    <lineage>
        <taxon>Eukaryota</taxon>
        <taxon>Metazoa</taxon>
        <taxon>Ecdysozoa</taxon>
        <taxon>Arthropoda</taxon>
        <taxon>Hexapoda</taxon>
        <taxon>Insecta</taxon>
        <taxon>Pterygota</taxon>
        <taxon>Neoptera</taxon>
        <taxon>Endopterygota</taxon>
        <taxon>Coleoptera</taxon>
        <taxon>Polyphaga</taxon>
        <taxon>Elateriformia</taxon>
        <taxon>Elateroidea</taxon>
        <taxon>Lampyridae</taxon>
        <taxon>Luciolinae</taxon>
        <taxon>Aquatica</taxon>
    </lineage>
</organism>
<dbReference type="GO" id="GO:0005549">
    <property type="term" value="F:odorant binding"/>
    <property type="evidence" value="ECO:0007669"/>
    <property type="project" value="InterPro"/>
</dbReference>
<dbReference type="EMBL" id="JARPUR010000005">
    <property type="protein sequence ID" value="KAK4876457.1"/>
    <property type="molecule type" value="Genomic_DNA"/>
</dbReference>
<dbReference type="InterPro" id="IPR006170">
    <property type="entry name" value="PBP/GOBP"/>
</dbReference>
<proteinExistence type="predicted"/>
<dbReference type="AlphaFoldDB" id="A0AAN7PUW3"/>
<feature type="signal peptide" evidence="1">
    <location>
        <begin position="1"/>
        <end position="19"/>
    </location>
</feature>
<evidence type="ECO:0000256" key="1">
    <source>
        <dbReference type="SAM" id="SignalP"/>
    </source>
</evidence>
<dbReference type="InterPro" id="IPR036728">
    <property type="entry name" value="PBP_GOBP_sf"/>
</dbReference>
<feature type="chain" id="PRO_5042894047" evidence="1">
    <location>
        <begin position="20"/>
        <end position="139"/>
    </location>
</feature>
<dbReference type="SMART" id="SM00708">
    <property type="entry name" value="PhBP"/>
    <property type="match status" value="1"/>
</dbReference>
<evidence type="ECO:0000313" key="2">
    <source>
        <dbReference type="EMBL" id="KAK4876457.1"/>
    </source>
</evidence>
<dbReference type="CDD" id="cd23992">
    <property type="entry name" value="PBP_GOBP"/>
    <property type="match status" value="1"/>
</dbReference>